<protein>
    <submittedName>
        <fullName evidence="1">Kinesin-like protein KIN-14B</fullName>
    </submittedName>
</protein>
<reference evidence="1" key="1">
    <citation type="journal article" date="2022" name="Int. J. Mol. Sci.">
        <title>Draft Genome of Tanacetum Coccineum: Genomic Comparison of Closely Related Tanacetum-Family Plants.</title>
        <authorList>
            <person name="Yamashiro T."/>
            <person name="Shiraishi A."/>
            <person name="Nakayama K."/>
            <person name="Satake H."/>
        </authorList>
    </citation>
    <scope>NUCLEOTIDE SEQUENCE</scope>
</reference>
<name>A0ABQ5BAF2_9ASTR</name>
<evidence type="ECO:0000313" key="1">
    <source>
        <dbReference type="EMBL" id="GJT11841.1"/>
    </source>
</evidence>
<proteinExistence type="predicted"/>
<accession>A0ABQ5BAF2</accession>
<dbReference type="EMBL" id="BQNB010013100">
    <property type="protein sequence ID" value="GJT11841.1"/>
    <property type="molecule type" value="Genomic_DNA"/>
</dbReference>
<gene>
    <name evidence="1" type="ORF">Tco_0858883</name>
</gene>
<organism evidence="1 2">
    <name type="scientific">Tanacetum coccineum</name>
    <dbReference type="NCBI Taxonomy" id="301880"/>
    <lineage>
        <taxon>Eukaryota</taxon>
        <taxon>Viridiplantae</taxon>
        <taxon>Streptophyta</taxon>
        <taxon>Embryophyta</taxon>
        <taxon>Tracheophyta</taxon>
        <taxon>Spermatophyta</taxon>
        <taxon>Magnoliopsida</taxon>
        <taxon>eudicotyledons</taxon>
        <taxon>Gunneridae</taxon>
        <taxon>Pentapetalae</taxon>
        <taxon>asterids</taxon>
        <taxon>campanulids</taxon>
        <taxon>Asterales</taxon>
        <taxon>Asteraceae</taxon>
        <taxon>Asteroideae</taxon>
        <taxon>Anthemideae</taxon>
        <taxon>Anthemidinae</taxon>
        <taxon>Tanacetum</taxon>
    </lineage>
</organism>
<dbReference type="SUPFAM" id="SSF52540">
    <property type="entry name" value="P-loop containing nucleoside triphosphate hydrolases"/>
    <property type="match status" value="1"/>
</dbReference>
<dbReference type="Gene3D" id="3.40.50.300">
    <property type="entry name" value="P-loop containing nucleotide triphosphate hydrolases"/>
    <property type="match status" value="1"/>
</dbReference>
<evidence type="ECO:0000313" key="2">
    <source>
        <dbReference type="Proteomes" id="UP001151760"/>
    </source>
</evidence>
<dbReference type="Proteomes" id="UP001151760">
    <property type="component" value="Unassembled WGS sequence"/>
</dbReference>
<dbReference type="InterPro" id="IPR027417">
    <property type="entry name" value="P-loop_NTPase"/>
</dbReference>
<reference evidence="1" key="2">
    <citation type="submission" date="2022-01" db="EMBL/GenBank/DDBJ databases">
        <authorList>
            <person name="Yamashiro T."/>
            <person name="Shiraishi A."/>
            <person name="Satake H."/>
            <person name="Nakayama K."/>
        </authorList>
    </citation>
    <scope>NUCLEOTIDE SEQUENCE</scope>
</reference>
<keyword evidence="2" id="KW-1185">Reference proteome</keyword>
<comment type="caution">
    <text evidence="1">The sequence shown here is derived from an EMBL/GenBank/DDBJ whole genome shotgun (WGS) entry which is preliminary data.</text>
</comment>
<sequence length="579" mass="64241">MRFFVGSSLSPAFDNIIIGDVSTGAPSPGSFPPDMLPNVGIVAVPDPRLQVLSNLSKSQKSVPASIEFVDIAGLVKGANDVMNIDGLLSDEETPISSDSAGSSVSDIGSADNCFWFDLLSAYNGRGDRADPSTWPETEVAMREAGNPGMTDEEIPEPPRDPLLLTRTMRKSIIWHQIPTVMELEPLYQLSAEAYHTGRESRVVTTLTLLKPHLFRYQGHVSAYFKDEGIEDYDTKDYDNYVEAQDDILGDVLASLTSKKEDVWKFCAYESSCGFTRWKLKKALLIVNICPDVSNLSETLSTLNFSARAGNTILSLGNRNTIKNWKDVANDARKEFYEKEKESLDLKQEFAENTMLVEKHKIEHDQNNDLRTQVAPLLQQSSENTSKICLDSTKSTESAAVTKKIEELQKCDALIERLHEEYIRASISKISASLDISKVDSEGHKTQAIYRKLYKKCLRSVADKCRMRCPKCRQLIILANKKTIQPAGKDQSVMIATFKTKKVKGCESAPQVCKIASLQEYVSQDFDATHGRVHIPDEIDTPALSGVAPGVKYGVSVLIRGGGKLWEKPQGNVRYGRKAE</sequence>
<dbReference type="Gene3D" id="1.20.58.1980">
    <property type="match status" value="1"/>
</dbReference>